<name>E6PQR4_9ZZZZ</name>
<sequence length="95" mass="10343">MARLARTDLTHLATQLCALLSCRAAELRLTATPEGLVELRLQRHDQAQALALSTRIGTPEELQAWAAQAGKRPRQRHVVRASASPVSSSSPKRPP</sequence>
<evidence type="ECO:0000313" key="2">
    <source>
        <dbReference type="EMBL" id="CBH97269.1"/>
    </source>
</evidence>
<proteinExistence type="predicted"/>
<protein>
    <submittedName>
        <fullName evidence="2">Uncharacterized protein</fullName>
    </submittedName>
</protein>
<evidence type="ECO:0000256" key="1">
    <source>
        <dbReference type="SAM" id="MobiDB-lite"/>
    </source>
</evidence>
<dbReference type="AlphaFoldDB" id="E6PQR4"/>
<accession>E6PQR4</accession>
<organism evidence="2">
    <name type="scientific">mine drainage metagenome</name>
    <dbReference type="NCBI Taxonomy" id="410659"/>
    <lineage>
        <taxon>unclassified sequences</taxon>
        <taxon>metagenomes</taxon>
        <taxon>ecological metagenomes</taxon>
    </lineage>
</organism>
<dbReference type="PROSITE" id="PS51257">
    <property type="entry name" value="PROKAR_LIPOPROTEIN"/>
    <property type="match status" value="1"/>
</dbReference>
<gene>
    <name evidence="2" type="ORF">CARN2_2741</name>
</gene>
<dbReference type="EMBL" id="CABM01000042">
    <property type="protein sequence ID" value="CBH97269.1"/>
    <property type="molecule type" value="Genomic_DNA"/>
</dbReference>
<reference evidence="2" key="1">
    <citation type="submission" date="2009-10" db="EMBL/GenBank/DDBJ databases">
        <title>Diversity of trophic interactions inside an arsenic-rich microbial ecosystem.</title>
        <authorList>
            <person name="Bertin P.N."/>
            <person name="Heinrich-Salmeron A."/>
            <person name="Pelletier E."/>
            <person name="Goulhen-Chollet F."/>
            <person name="Arsene-Ploetze F."/>
            <person name="Gallien S."/>
            <person name="Calteau A."/>
            <person name="Vallenet D."/>
            <person name="Casiot C."/>
            <person name="Chane-Woon-Ming B."/>
            <person name="Giloteaux L."/>
            <person name="Barakat M."/>
            <person name="Bonnefoy V."/>
            <person name="Bruneel O."/>
            <person name="Chandler M."/>
            <person name="Cleiss J."/>
            <person name="Duran R."/>
            <person name="Elbaz-Poulichet F."/>
            <person name="Fonknechten N."/>
            <person name="Lauga B."/>
            <person name="Mornico D."/>
            <person name="Ortet P."/>
            <person name="Schaeffer C."/>
            <person name="Siguier P."/>
            <person name="Alexander Thil Smith A."/>
            <person name="Van Dorsselaer A."/>
            <person name="Weissenbach J."/>
            <person name="Medigue C."/>
            <person name="Le Paslier D."/>
        </authorList>
    </citation>
    <scope>NUCLEOTIDE SEQUENCE</scope>
</reference>
<feature type="compositionally biased region" description="Low complexity" evidence="1">
    <location>
        <begin position="80"/>
        <end position="95"/>
    </location>
</feature>
<comment type="caution">
    <text evidence="2">The sequence shown here is derived from an EMBL/GenBank/DDBJ whole genome shotgun (WGS) entry which is preliminary data.</text>
</comment>
<feature type="region of interest" description="Disordered" evidence="1">
    <location>
        <begin position="65"/>
        <end position="95"/>
    </location>
</feature>